<dbReference type="PANTHER" id="PTHR45521:SF2">
    <property type="entry name" value="TRANSDUCIN_WD40 REPEAT-LIKE SUPERFAMILY PROTEIN"/>
    <property type="match status" value="1"/>
</dbReference>
<reference evidence="1" key="1">
    <citation type="submission" date="2021-02" db="EMBL/GenBank/DDBJ databases">
        <authorList>
            <person name="Palmer J.M."/>
        </authorList>
    </citation>
    <scope>NUCLEOTIDE SEQUENCE</scope>
    <source>
        <strain evidence="1">SCRP23</strain>
    </source>
</reference>
<sequence length="958" mass="103306">MPAAAGEMRRPNLPRGCVDDLQRGLGCVELIAQLSPPGVSDKKPSTFVDVAFHPLKPWVAAIEPKGCGVVWDYDTGEVVTEFDLGESQVLDDEELHGSEPGDEAAAEVDPVGNYNLSTTPKGLLSRASASASSRAVQGAVVAGTNAVAAAKGIMSPSGASIIKRRRTTLNMLFYDHEAIAYMTQLPAPRTCFDEWLLIVTRAHIVICDLSQNGAVHHLDPEDLHRGLPTSVAILPSGLLAIGCQDGKIRIWNVQQLVLLTTPPIVVKRSGSGVLPGAETRLSTQLHHLACATLDGHVVTWRVSLNASTASCDCVKTFEVELRDVFRSFDTVNGVHELKFHPHHDVMTAACRDGTVFFFDVAPMLDNNKPPTLTGLVPNSKLQSVLVLPSVQKGGFQVLSMAPLNSTLLISEVGVKGRYGGKDNVPTIFTEFTTTNSQESRDLRGFVTPMPPKRLKLVSLTTSVRHPGELCCLTNYGLLVLRITCLASPKPVFIPRGLQSAPAIGFPSSMIIGLRLLGEDPQMKPQFQMIQNNGETSGTIERLRVPDLHYHSWQHGFLAAIVPVSGHLEIFQLGLKPVPPKAVDLETIFVAHAFGFAWHPSQPLFAVLAPNKELSGKITRSNTASAIVPSRRSRFFFGGNRTSAAAANDEADTRQQRAATRSLTLSIYKLTGDDAEVEFLETSFLSGEDHVLHIFPGPLLGVVKFVAPADTSSIFPAGATTILGVRDEKLVLGGPLHAVHILDLSNRLLQCAMLVTAGSIDQAAQLAQSLSPDATQWLGAVFEAFGHAEAALRLLPGLSLELKVNMCIKHTLLEPLSRLLNEVVADKQQRDSTNLTGSSLFQRSCIALHRGGTETLLKQLGSSLLAQKRYNDAIFVASLLQNDEQLIQAYGSAGEWGAAFHVAKGKTASTRPPSVTPIQNAILQKWNASVAKPTANWRTVLEKQDIRPPTTLKLAAPSK</sequence>
<keyword evidence="2" id="KW-1185">Reference proteome</keyword>
<dbReference type="InterPro" id="IPR001680">
    <property type="entry name" value="WD40_rpt"/>
</dbReference>
<dbReference type="AlphaFoldDB" id="A0A8T1X6P3"/>
<dbReference type="PANTHER" id="PTHR45521">
    <property type="entry name" value="TSET COMPLEX MEMBER TSTF"/>
    <property type="match status" value="1"/>
</dbReference>
<dbReference type="InterPro" id="IPR019775">
    <property type="entry name" value="WD40_repeat_CS"/>
</dbReference>
<dbReference type="InterPro" id="IPR053290">
    <property type="entry name" value="TSET_complex_member"/>
</dbReference>
<proteinExistence type="predicted"/>
<dbReference type="PROSITE" id="PS00678">
    <property type="entry name" value="WD_REPEATS_1"/>
    <property type="match status" value="1"/>
</dbReference>
<comment type="caution">
    <text evidence="1">The sequence shown here is derived from an EMBL/GenBank/DDBJ whole genome shotgun (WGS) entry which is preliminary data.</text>
</comment>
<dbReference type="Pfam" id="PF00400">
    <property type="entry name" value="WD40"/>
    <property type="match status" value="2"/>
</dbReference>
<dbReference type="Proteomes" id="UP000693981">
    <property type="component" value="Unassembled WGS sequence"/>
</dbReference>
<dbReference type="SMART" id="SM00320">
    <property type="entry name" value="WD40"/>
    <property type="match status" value="2"/>
</dbReference>
<evidence type="ECO:0000313" key="2">
    <source>
        <dbReference type="Proteomes" id="UP000693981"/>
    </source>
</evidence>
<organism evidence="1 2">
    <name type="scientific">Phytophthora boehmeriae</name>
    <dbReference type="NCBI Taxonomy" id="109152"/>
    <lineage>
        <taxon>Eukaryota</taxon>
        <taxon>Sar</taxon>
        <taxon>Stramenopiles</taxon>
        <taxon>Oomycota</taxon>
        <taxon>Peronosporomycetes</taxon>
        <taxon>Peronosporales</taxon>
        <taxon>Peronosporaceae</taxon>
        <taxon>Phytophthora</taxon>
    </lineage>
</organism>
<protein>
    <submittedName>
        <fullName evidence="1">Uncharacterized protein</fullName>
    </submittedName>
</protein>
<accession>A0A8T1X6P3</accession>
<dbReference type="OrthoDB" id="71006at2759"/>
<dbReference type="EMBL" id="JAGDFL010000020">
    <property type="protein sequence ID" value="KAG7401004.1"/>
    <property type="molecule type" value="Genomic_DNA"/>
</dbReference>
<evidence type="ECO:0000313" key="1">
    <source>
        <dbReference type="EMBL" id="KAG7401004.1"/>
    </source>
</evidence>
<name>A0A8T1X6P3_9STRA</name>
<gene>
    <name evidence="1" type="ORF">PHYBOEH_003594</name>
</gene>